<evidence type="ECO:0000313" key="6">
    <source>
        <dbReference type="Proteomes" id="UP000198775"/>
    </source>
</evidence>
<evidence type="ECO:0000259" key="4">
    <source>
        <dbReference type="Pfam" id="PF24278"/>
    </source>
</evidence>
<accession>A0A1H8TEN8</accession>
<evidence type="ECO:0000256" key="1">
    <source>
        <dbReference type="ARBA" id="ARBA00023015"/>
    </source>
</evidence>
<feature type="domain" description="HTH bat-type" evidence="3">
    <location>
        <begin position="178"/>
        <end position="229"/>
    </location>
</feature>
<dbReference type="EMBL" id="FOCX01000022">
    <property type="protein sequence ID" value="SEO88943.1"/>
    <property type="molecule type" value="Genomic_DNA"/>
</dbReference>
<dbReference type="AlphaFoldDB" id="A0A1H8TEN8"/>
<dbReference type="Pfam" id="PF24278">
    <property type="entry name" value="HVO_0513_N"/>
    <property type="match status" value="1"/>
</dbReference>
<keyword evidence="6" id="KW-1185">Reference proteome</keyword>
<evidence type="ECO:0000259" key="3">
    <source>
        <dbReference type="Pfam" id="PF04967"/>
    </source>
</evidence>
<keyword evidence="2" id="KW-0804">Transcription</keyword>
<dbReference type="InterPro" id="IPR056493">
    <property type="entry name" value="HVO_0513_N"/>
</dbReference>
<gene>
    <name evidence="5" type="ORF">SAMN05216388_102212</name>
</gene>
<proteinExistence type="predicted"/>
<dbReference type="Pfam" id="PF04967">
    <property type="entry name" value="HTH_10"/>
    <property type="match status" value="1"/>
</dbReference>
<evidence type="ECO:0000256" key="2">
    <source>
        <dbReference type="ARBA" id="ARBA00023163"/>
    </source>
</evidence>
<dbReference type="InterPro" id="IPR007050">
    <property type="entry name" value="HTH_bacterioopsin"/>
</dbReference>
<name>A0A1H8TEN8_9EURY</name>
<feature type="domain" description="HVO-0513-like N-terminal" evidence="4">
    <location>
        <begin position="38"/>
        <end position="168"/>
    </location>
</feature>
<protein>
    <submittedName>
        <fullName evidence="5">HTH DNA binding domain-containing protein</fullName>
    </submittedName>
</protein>
<organism evidence="5 6">
    <name type="scientific">Halorientalis persicus</name>
    <dbReference type="NCBI Taxonomy" id="1367881"/>
    <lineage>
        <taxon>Archaea</taxon>
        <taxon>Methanobacteriati</taxon>
        <taxon>Methanobacteriota</taxon>
        <taxon>Stenosarchaea group</taxon>
        <taxon>Halobacteria</taxon>
        <taxon>Halobacteriales</taxon>
        <taxon>Haloarculaceae</taxon>
        <taxon>Halorientalis</taxon>
    </lineage>
</organism>
<sequence>MTVGEPIPPVKTAAGELGTERGMKRIRFSVIYPERFVHPLHRRLVDDSTVTRVELLMWSPTADATALCWCDGDRAATAALFDAVESVHDRTLVGDADGTYVVLRQREYEFAGAILEAVAEAGVIFLPPVVFLDTGVVQFEAVGEATALSAFHDDLATLGDVTIERVREFERQRSPSTLTDRQRAALEAGLAVGYYEVPRDGTVEDVAAELDCAPSTAGELLRKAEAAVIAAQVG</sequence>
<keyword evidence="1" id="KW-0805">Transcription regulation</keyword>
<dbReference type="PANTHER" id="PTHR34236:SF1">
    <property type="entry name" value="DIMETHYL SULFOXIDE REDUCTASE TRANSCRIPTIONAL ACTIVATOR"/>
    <property type="match status" value="1"/>
</dbReference>
<evidence type="ECO:0000313" key="5">
    <source>
        <dbReference type="EMBL" id="SEO88943.1"/>
    </source>
</evidence>
<dbReference type="PANTHER" id="PTHR34236">
    <property type="entry name" value="DIMETHYL SULFOXIDE REDUCTASE TRANSCRIPTIONAL ACTIVATOR"/>
    <property type="match status" value="1"/>
</dbReference>
<reference evidence="6" key="1">
    <citation type="submission" date="2016-10" db="EMBL/GenBank/DDBJ databases">
        <authorList>
            <person name="Varghese N."/>
            <person name="Submissions S."/>
        </authorList>
    </citation>
    <scope>NUCLEOTIDE SEQUENCE [LARGE SCALE GENOMIC DNA]</scope>
    <source>
        <strain evidence="6">IBRC-M 10043</strain>
    </source>
</reference>
<dbReference type="Proteomes" id="UP000198775">
    <property type="component" value="Unassembled WGS sequence"/>
</dbReference>